<keyword evidence="9" id="KW-0732">Signal</keyword>
<comment type="similarity">
    <text evidence="2">Belongs to the eukaryotic mitochondrial porin (TC 1.B.8.1) family.</text>
</comment>
<evidence type="ECO:0000313" key="10">
    <source>
        <dbReference type="EMBL" id="TYK11843.1"/>
    </source>
</evidence>
<name>A0A5D3CIU6_CUCMM</name>
<dbReference type="FunFam" id="2.40.160.10:FF:000003">
    <property type="entry name" value="Outer mitochondrial membrane protein porin"/>
    <property type="match status" value="1"/>
</dbReference>
<evidence type="ECO:0000256" key="4">
    <source>
        <dbReference type="ARBA" id="ARBA00022452"/>
    </source>
</evidence>
<dbReference type="InterPro" id="IPR001925">
    <property type="entry name" value="Porin_Euk"/>
</dbReference>
<keyword evidence="8" id="KW-0472">Membrane</keyword>
<dbReference type="PANTHER" id="PTHR11743:SF27">
    <property type="entry name" value="MITOCHONDRIAL OUTER MEMBRANE PROTEIN PORIN 4"/>
    <property type="match status" value="1"/>
</dbReference>
<evidence type="ECO:0000256" key="6">
    <source>
        <dbReference type="ARBA" id="ARBA00023065"/>
    </source>
</evidence>
<dbReference type="PANTHER" id="PTHR11743">
    <property type="entry name" value="VOLTAGE-DEPENDENT ANION-SELECTIVE CHANNEL"/>
    <property type="match status" value="1"/>
</dbReference>
<dbReference type="InterPro" id="IPR023614">
    <property type="entry name" value="Porin_dom_sf"/>
</dbReference>
<evidence type="ECO:0000256" key="2">
    <source>
        <dbReference type="ARBA" id="ARBA00009624"/>
    </source>
</evidence>
<comment type="subcellular location">
    <subcellularLocation>
        <location evidence="1">Membrane</location>
    </subcellularLocation>
</comment>
<comment type="caution">
    <text evidence="10">The sequence shown here is derived from an EMBL/GenBank/DDBJ whole genome shotgun (WGS) entry which is preliminary data.</text>
</comment>
<dbReference type="GO" id="GO:0008308">
    <property type="term" value="F:voltage-gated monoatomic anion channel activity"/>
    <property type="evidence" value="ECO:0007669"/>
    <property type="project" value="InterPro"/>
</dbReference>
<dbReference type="Gene3D" id="2.40.160.10">
    <property type="entry name" value="Porin"/>
    <property type="match status" value="1"/>
</dbReference>
<reference evidence="10 11" key="1">
    <citation type="submission" date="2019-08" db="EMBL/GenBank/DDBJ databases">
        <title>Draft genome sequences of two oriental melons (Cucumis melo L. var makuwa).</title>
        <authorList>
            <person name="Kwon S.-Y."/>
        </authorList>
    </citation>
    <scope>NUCLEOTIDE SEQUENCE [LARGE SCALE GENOMIC DNA]</scope>
    <source>
        <strain evidence="11">cv. Chang Bougi</strain>
        <tissue evidence="10">Leaf</tissue>
    </source>
</reference>
<accession>A0A5D3CIU6</accession>
<keyword evidence="7" id="KW-0626">Porin</keyword>
<keyword evidence="4" id="KW-1134">Transmembrane beta strand</keyword>
<keyword evidence="3" id="KW-0813">Transport</keyword>
<dbReference type="GO" id="GO:0015288">
    <property type="term" value="F:porin activity"/>
    <property type="evidence" value="ECO:0007669"/>
    <property type="project" value="UniProtKB-KW"/>
</dbReference>
<dbReference type="AlphaFoldDB" id="A0A5D3CIU6"/>
<evidence type="ECO:0000256" key="8">
    <source>
        <dbReference type="ARBA" id="ARBA00023136"/>
    </source>
</evidence>
<evidence type="ECO:0000256" key="3">
    <source>
        <dbReference type="ARBA" id="ARBA00022448"/>
    </source>
</evidence>
<sequence>MCTASPPISPWLLRLLRLLRLLVLRLLIFSIRSRNAHLRLLCLSSPSPSSQPLLRSLSPSWQQCGCRMKFPPSDSDDHRNRTFGTLALSAILAPKPFRLIRSRFICEKEKEKKRGRGQPTVNTIRERENDGGGVFLFGVHGEARRRPSAITATGGDGVCWAVFGHQFFGFRRVKVSDSEGIRGSLIFLAFVLTERTNFDYFVESWAVLQRHFQILAKRPKVALLQFLYSTLLTKNMFYRPLNQRLQLRSQVYPVATELRWNGAARCSPEARGKALTPCKYPRLAPRARHSPFGLTATGLKRDQIFIGDISTLYKSGKTTVDVKVDTYSNVSTKVTVTDILPTTKATLSFRVPDHKSGKLDVQYFHPHAAIDSSIGLHPSPLLEFSAAIGSKNFSLGGDVGFDTTSASFTKYNAGISLNKSDFSAALMLTDKGQALKASYIHSLDPLNETMVAAEMTHKFSTSENSFTIGSSHVLDPVTLMKTRFSDKGKAAMLFQREWRPKSLVTLSAEYDSKAIDSSPKIGLAIALKP</sequence>
<organism evidence="10 11">
    <name type="scientific">Cucumis melo var. makuwa</name>
    <name type="common">Oriental melon</name>
    <dbReference type="NCBI Taxonomy" id="1194695"/>
    <lineage>
        <taxon>Eukaryota</taxon>
        <taxon>Viridiplantae</taxon>
        <taxon>Streptophyta</taxon>
        <taxon>Embryophyta</taxon>
        <taxon>Tracheophyta</taxon>
        <taxon>Spermatophyta</taxon>
        <taxon>Magnoliopsida</taxon>
        <taxon>eudicotyledons</taxon>
        <taxon>Gunneridae</taxon>
        <taxon>Pentapetalae</taxon>
        <taxon>rosids</taxon>
        <taxon>fabids</taxon>
        <taxon>Cucurbitales</taxon>
        <taxon>Cucurbitaceae</taxon>
        <taxon>Benincaseae</taxon>
        <taxon>Cucumis</taxon>
    </lineage>
</organism>
<evidence type="ECO:0000313" key="11">
    <source>
        <dbReference type="Proteomes" id="UP000321947"/>
    </source>
</evidence>
<feature type="chain" id="PRO_5022791428" evidence="9">
    <location>
        <begin position="34"/>
        <end position="529"/>
    </location>
</feature>
<gene>
    <name evidence="10" type="ORF">E5676_scaffold152G00640</name>
</gene>
<dbReference type="InterPro" id="IPR027246">
    <property type="entry name" value="Porin_Euk/Tom40"/>
</dbReference>
<proteinExistence type="inferred from homology"/>
<protein>
    <submittedName>
        <fullName evidence="10">Mitochondrial outer membrane protein porin 4</fullName>
    </submittedName>
</protein>
<keyword evidence="5" id="KW-0812">Transmembrane</keyword>
<keyword evidence="6" id="KW-0406">Ion transport</keyword>
<dbReference type="CDD" id="cd07306">
    <property type="entry name" value="Porin3_VDAC"/>
    <property type="match status" value="1"/>
</dbReference>
<dbReference type="Proteomes" id="UP000321947">
    <property type="component" value="Unassembled WGS sequence"/>
</dbReference>
<dbReference type="EMBL" id="SSTD01010431">
    <property type="protein sequence ID" value="TYK11843.1"/>
    <property type="molecule type" value="Genomic_DNA"/>
</dbReference>
<dbReference type="GO" id="GO:0005741">
    <property type="term" value="C:mitochondrial outer membrane"/>
    <property type="evidence" value="ECO:0007669"/>
    <property type="project" value="InterPro"/>
</dbReference>
<dbReference type="GO" id="GO:0046930">
    <property type="term" value="C:pore complex"/>
    <property type="evidence" value="ECO:0007669"/>
    <property type="project" value="UniProtKB-KW"/>
</dbReference>
<evidence type="ECO:0000256" key="7">
    <source>
        <dbReference type="ARBA" id="ARBA00023114"/>
    </source>
</evidence>
<evidence type="ECO:0000256" key="9">
    <source>
        <dbReference type="SAM" id="SignalP"/>
    </source>
</evidence>
<evidence type="ECO:0000256" key="5">
    <source>
        <dbReference type="ARBA" id="ARBA00022692"/>
    </source>
</evidence>
<dbReference type="Pfam" id="PF01459">
    <property type="entry name" value="Porin_3"/>
    <property type="match status" value="1"/>
</dbReference>
<feature type="signal peptide" evidence="9">
    <location>
        <begin position="1"/>
        <end position="33"/>
    </location>
</feature>
<evidence type="ECO:0000256" key="1">
    <source>
        <dbReference type="ARBA" id="ARBA00004370"/>
    </source>
</evidence>